<evidence type="ECO:0000313" key="6">
    <source>
        <dbReference type="Proteomes" id="UP000184510"/>
    </source>
</evidence>
<comment type="similarity">
    <text evidence="1">Belongs to the prokaryotic/mitochondrial release factor family.</text>
</comment>
<evidence type="ECO:0000256" key="1">
    <source>
        <dbReference type="ARBA" id="ARBA00010835"/>
    </source>
</evidence>
<organism evidence="5 6">
    <name type="scientific">Rubritalea squalenifaciens DSM 18772</name>
    <dbReference type="NCBI Taxonomy" id="1123071"/>
    <lineage>
        <taxon>Bacteria</taxon>
        <taxon>Pseudomonadati</taxon>
        <taxon>Verrucomicrobiota</taxon>
        <taxon>Verrucomicrobiia</taxon>
        <taxon>Verrucomicrobiales</taxon>
        <taxon>Rubritaleaceae</taxon>
        <taxon>Rubritalea</taxon>
    </lineage>
</organism>
<feature type="compositionally biased region" description="Basic residues" evidence="3">
    <location>
        <begin position="120"/>
        <end position="134"/>
    </location>
</feature>
<dbReference type="Proteomes" id="UP000184510">
    <property type="component" value="Unassembled WGS sequence"/>
</dbReference>
<dbReference type="EMBL" id="FQYR01000002">
    <property type="protein sequence ID" value="SHI83253.1"/>
    <property type="molecule type" value="Genomic_DNA"/>
</dbReference>
<dbReference type="RefSeq" id="WP_143158362.1">
    <property type="nucleotide sequence ID" value="NZ_FQYR01000002.1"/>
</dbReference>
<evidence type="ECO:0000313" key="5">
    <source>
        <dbReference type="EMBL" id="SHI83253.1"/>
    </source>
</evidence>
<dbReference type="InParanoid" id="A0A1M6ECV1"/>
<dbReference type="PANTHER" id="PTHR46203:SF1">
    <property type="entry name" value="MITOCHONDRIAL TRANSLATION RELEASE FACTOR IN RESCUE"/>
    <property type="match status" value="1"/>
</dbReference>
<dbReference type="OrthoDB" id="9815709at2"/>
<feature type="region of interest" description="Disordered" evidence="3">
    <location>
        <begin position="86"/>
        <end position="134"/>
    </location>
</feature>
<dbReference type="Gene3D" id="3.30.160.20">
    <property type="match status" value="1"/>
</dbReference>
<evidence type="ECO:0000256" key="2">
    <source>
        <dbReference type="ARBA" id="ARBA00022946"/>
    </source>
</evidence>
<dbReference type="STRING" id="1123071.SAMN02745181_0998"/>
<dbReference type="InterPro" id="IPR052405">
    <property type="entry name" value="Mito_Transl_Release_Factor"/>
</dbReference>
<dbReference type="AlphaFoldDB" id="A0A1M6ECV1"/>
<dbReference type="Pfam" id="PF00472">
    <property type="entry name" value="RF-1"/>
    <property type="match status" value="1"/>
</dbReference>
<feature type="domain" description="Prokaryotic-type class I peptide chain release factors" evidence="4">
    <location>
        <begin position="17"/>
        <end position="126"/>
    </location>
</feature>
<dbReference type="InterPro" id="IPR000352">
    <property type="entry name" value="Pep_chain_release_fac_I"/>
</dbReference>
<protein>
    <submittedName>
        <fullName evidence="5">RF-1 domain-containing protein</fullName>
    </submittedName>
</protein>
<evidence type="ECO:0000259" key="4">
    <source>
        <dbReference type="Pfam" id="PF00472"/>
    </source>
</evidence>
<keyword evidence="6" id="KW-1185">Reference proteome</keyword>
<dbReference type="SUPFAM" id="SSF75620">
    <property type="entry name" value="Release factor"/>
    <property type="match status" value="1"/>
</dbReference>
<dbReference type="PANTHER" id="PTHR46203">
    <property type="entry name" value="PROBABLE PEPTIDE CHAIN RELEASE FACTOR C12ORF65"/>
    <property type="match status" value="1"/>
</dbReference>
<name>A0A1M6ECV1_9BACT</name>
<gene>
    <name evidence="5" type="ORF">SAMN02745181_0998</name>
</gene>
<evidence type="ECO:0000256" key="3">
    <source>
        <dbReference type="SAM" id="MobiDB-lite"/>
    </source>
</evidence>
<feature type="compositionally biased region" description="Basic residues" evidence="3">
    <location>
        <begin position="98"/>
        <end position="111"/>
    </location>
</feature>
<proteinExistence type="inferred from homology"/>
<dbReference type="InterPro" id="IPR045853">
    <property type="entry name" value="Pep_chain_release_fac_I_sf"/>
</dbReference>
<sequence length="134" mass="15798">MPNPDKWTALEERMAKLGISVDDLTEKFIRGSGHGGQKINKTSSCVYLKHEPSGIEIKCQAERSRELNRFIARKELCDRIEEIQLGKKSARQQEREKIRRQKRRRSRRAKNRMLDDKSKHAQKKNLRKPPGRYD</sequence>
<accession>A0A1M6ECV1</accession>
<feature type="compositionally biased region" description="Basic and acidic residues" evidence="3">
    <location>
        <begin position="86"/>
        <end position="97"/>
    </location>
</feature>
<dbReference type="GO" id="GO:0003747">
    <property type="term" value="F:translation release factor activity"/>
    <property type="evidence" value="ECO:0007669"/>
    <property type="project" value="InterPro"/>
</dbReference>
<reference evidence="5 6" key="1">
    <citation type="submission" date="2016-11" db="EMBL/GenBank/DDBJ databases">
        <authorList>
            <person name="Jaros S."/>
            <person name="Januszkiewicz K."/>
            <person name="Wedrychowicz H."/>
        </authorList>
    </citation>
    <scope>NUCLEOTIDE SEQUENCE [LARGE SCALE GENOMIC DNA]</scope>
    <source>
        <strain evidence="5 6">DSM 18772</strain>
    </source>
</reference>
<keyword evidence="2" id="KW-0809">Transit peptide</keyword>